<protein>
    <submittedName>
        <fullName evidence="8">MFS transporter</fullName>
    </submittedName>
</protein>
<feature type="transmembrane region" description="Helical" evidence="6">
    <location>
        <begin position="272"/>
        <end position="294"/>
    </location>
</feature>
<feature type="transmembrane region" description="Helical" evidence="6">
    <location>
        <begin position="306"/>
        <end position="323"/>
    </location>
</feature>
<dbReference type="CDD" id="cd17319">
    <property type="entry name" value="MFS_ExuT_GudP_like"/>
    <property type="match status" value="1"/>
</dbReference>
<dbReference type="PROSITE" id="PS50850">
    <property type="entry name" value="MFS"/>
    <property type="match status" value="1"/>
</dbReference>
<dbReference type="GO" id="GO:0005886">
    <property type="term" value="C:plasma membrane"/>
    <property type="evidence" value="ECO:0007669"/>
    <property type="project" value="TreeGrafter"/>
</dbReference>
<dbReference type="InterPro" id="IPR036259">
    <property type="entry name" value="MFS_trans_sf"/>
</dbReference>
<sequence>MRRTATRKAVAKLLPFLILMYIVAFLDRSNIGSAKQALHADIGLSDAVFAFGAGVFFIGYALFEVPSNLILYRVGAKRWMTRIMITWGLVSSAMMFTTGETSFIALRMLLGVAEAGFFPGIMLYLTFWFPERERTRVLGIFYFGYPLAMTFGNPLSGALLGLHGIFGLAGWQWMFLLEGGLAVVMGCLTYFVLPDGPSDVSWLTIREKQALATILDREASGKTVGHGHGFGALLTSGKLLQFLALYTVMQVASYGVVFYLPEQVSSILHEQIGFRVGVVSGLPWACAIVATLVATRLVHRYAAPRMGVLLCLAAAATGLFVSGQEAGVLSILGLCLAAAGVVAVQAIFWNFPLAHFSGVQAAGAIALINAIGNLGGFAAPNIRSYASHLWETPVAGLYAVALAGLIGLAIAAFLPRAPRVAPDPIA</sequence>
<gene>
    <name evidence="8" type="ORF">SSA02_14710</name>
</gene>
<evidence type="ECO:0000256" key="5">
    <source>
        <dbReference type="ARBA" id="ARBA00023136"/>
    </source>
</evidence>
<feature type="transmembrane region" description="Helical" evidence="6">
    <location>
        <begin position="171"/>
        <end position="193"/>
    </location>
</feature>
<evidence type="ECO:0000259" key="7">
    <source>
        <dbReference type="PROSITE" id="PS50850"/>
    </source>
</evidence>
<feature type="transmembrane region" description="Helical" evidence="6">
    <location>
        <begin position="140"/>
        <end position="165"/>
    </location>
</feature>
<keyword evidence="3 6" id="KW-0812">Transmembrane</keyword>
<dbReference type="PANTHER" id="PTHR43791">
    <property type="entry name" value="PERMEASE-RELATED"/>
    <property type="match status" value="1"/>
</dbReference>
<evidence type="ECO:0000256" key="3">
    <source>
        <dbReference type="ARBA" id="ARBA00022692"/>
    </source>
</evidence>
<evidence type="ECO:0000256" key="1">
    <source>
        <dbReference type="ARBA" id="ARBA00004141"/>
    </source>
</evidence>
<comment type="caution">
    <text evidence="8">The sequence shown here is derived from an EMBL/GenBank/DDBJ whole genome shotgun (WGS) entry which is preliminary data.</text>
</comment>
<dbReference type="EMBL" id="BJVC01000002">
    <property type="protein sequence ID" value="GEL02308.1"/>
    <property type="molecule type" value="Genomic_DNA"/>
</dbReference>
<proteinExistence type="predicted"/>
<comment type="subcellular location">
    <subcellularLocation>
        <location evidence="1">Membrane</location>
        <topology evidence="1">Multi-pass membrane protein</topology>
    </subcellularLocation>
</comment>
<feature type="transmembrane region" description="Helical" evidence="6">
    <location>
        <begin position="47"/>
        <end position="72"/>
    </location>
</feature>
<feature type="transmembrane region" description="Helical" evidence="6">
    <location>
        <begin position="239"/>
        <end position="260"/>
    </location>
</feature>
<name>A0A511BWC7_9PROT</name>
<reference evidence="8 9" key="1">
    <citation type="submission" date="2019-07" db="EMBL/GenBank/DDBJ databases">
        <title>Whole genome shotgun sequence of Swaminathania salitolerans NBRC 104436.</title>
        <authorList>
            <person name="Hosoyama A."/>
            <person name="Uohara A."/>
            <person name="Ohji S."/>
            <person name="Ichikawa N."/>
        </authorList>
    </citation>
    <scope>NUCLEOTIDE SEQUENCE [LARGE SCALE GENOMIC DNA]</scope>
    <source>
        <strain evidence="8 9">NBRC 104436</strain>
    </source>
</reference>
<feature type="transmembrane region" description="Helical" evidence="6">
    <location>
        <begin position="9"/>
        <end position="27"/>
    </location>
</feature>
<evidence type="ECO:0000256" key="6">
    <source>
        <dbReference type="SAM" id="Phobius"/>
    </source>
</evidence>
<keyword evidence="4 6" id="KW-1133">Transmembrane helix</keyword>
<feature type="transmembrane region" description="Helical" evidence="6">
    <location>
        <begin position="79"/>
        <end position="98"/>
    </location>
</feature>
<accession>A0A511BWC7</accession>
<dbReference type="Gene3D" id="1.20.1250.20">
    <property type="entry name" value="MFS general substrate transporter like domains"/>
    <property type="match status" value="2"/>
</dbReference>
<feature type="transmembrane region" description="Helical" evidence="6">
    <location>
        <begin position="104"/>
        <end position="128"/>
    </location>
</feature>
<keyword evidence="2" id="KW-0813">Transport</keyword>
<feature type="domain" description="Major facilitator superfamily (MFS) profile" evidence="7">
    <location>
        <begin position="13"/>
        <end position="419"/>
    </location>
</feature>
<keyword evidence="9" id="KW-1185">Reference proteome</keyword>
<organism evidence="8 9">
    <name type="scientific">Swaminathania salitolerans</name>
    <dbReference type="NCBI Taxonomy" id="182838"/>
    <lineage>
        <taxon>Bacteria</taxon>
        <taxon>Pseudomonadati</taxon>
        <taxon>Pseudomonadota</taxon>
        <taxon>Alphaproteobacteria</taxon>
        <taxon>Acetobacterales</taxon>
        <taxon>Acetobacteraceae</taxon>
        <taxon>Swaminathania</taxon>
    </lineage>
</organism>
<dbReference type="Pfam" id="PF07690">
    <property type="entry name" value="MFS_1"/>
    <property type="match status" value="1"/>
</dbReference>
<dbReference type="GO" id="GO:0022857">
    <property type="term" value="F:transmembrane transporter activity"/>
    <property type="evidence" value="ECO:0007669"/>
    <property type="project" value="InterPro"/>
</dbReference>
<feature type="transmembrane region" description="Helical" evidence="6">
    <location>
        <begin position="361"/>
        <end position="382"/>
    </location>
</feature>
<dbReference type="PANTHER" id="PTHR43791:SF30">
    <property type="entry name" value="INNER MEMBRANE TRANSPORT PROTEIN RHMT"/>
    <property type="match status" value="1"/>
</dbReference>
<dbReference type="SUPFAM" id="SSF103473">
    <property type="entry name" value="MFS general substrate transporter"/>
    <property type="match status" value="1"/>
</dbReference>
<dbReference type="InterPro" id="IPR020846">
    <property type="entry name" value="MFS_dom"/>
</dbReference>
<evidence type="ECO:0000313" key="8">
    <source>
        <dbReference type="EMBL" id="GEL02308.1"/>
    </source>
</evidence>
<evidence type="ECO:0000256" key="2">
    <source>
        <dbReference type="ARBA" id="ARBA00022448"/>
    </source>
</evidence>
<dbReference type="Proteomes" id="UP000321405">
    <property type="component" value="Unassembled WGS sequence"/>
</dbReference>
<dbReference type="FunFam" id="1.20.1250.20:FF:000018">
    <property type="entry name" value="MFS transporter permease"/>
    <property type="match status" value="1"/>
</dbReference>
<evidence type="ECO:0000256" key="4">
    <source>
        <dbReference type="ARBA" id="ARBA00022989"/>
    </source>
</evidence>
<feature type="transmembrane region" description="Helical" evidence="6">
    <location>
        <begin position="394"/>
        <end position="414"/>
    </location>
</feature>
<dbReference type="AlphaFoldDB" id="A0A511BWC7"/>
<keyword evidence="5 6" id="KW-0472">Membrane</keyword>
<evidence type="ECO:0000313" key="9">
    <source>
        <dbReference type="Proteomes" id="UP000321405"/>
    </source>
</evidence>
<feature type="transmembrane region" description="Helical" evidence="6">
    <location>
        <begin position="329"/>
        <end position="349"/>
    </location>
</feature>
<dbReference type="InterPro" id="IPR011701">
    <property type="entry name" value="MFS"/>
</dbReference>